<dbReference type="InterPro" id="IPR040442">
    <property type="entry name" value="Pyrv_kinase-like_dom_sf"/>
</dbReference>
<proteinExistence type="predicted"/>
<dbReference type="Pfam" id="PF13714">
    <property type="entry name" value="PEP_mutase"/>
    <property type="match status" value="1"/>
</dbReference>
<organism evidence="2 3">
    <name type="scientific">Bathycoccus prasinos</name>
    <dbReference type="NCBI Taxonomy" id="41875"/>
    <lineage>
        <taxon>Eukaryota</taxon>
        <taxon>Viridiplantae</taxon>
        <taxon>Chlorophyta</taxon>
        <taxon>Mamiellophyceae</taxon>
        <taxon>Mamiellales</taxon>
        <taxon>Bathycoccaceae</taxon>
        <taxon>Bathycoccus</taxon>
    </lineage>
</organism>
<dbReference type="InterPro" id="IPR015813">
    <property type="entry name" value="Pyrv/PenolPyrv_kinase-like_dom"/>
</dbReference>
<evidence type="ECO:0000256" key="1">
    <source>
        <dbReference type="SAM" id="MobiDB-lite"/>
    </source>
</evidence>
<dbReference type="Proteomes" id="UP000198341">
    <property type="component" value="Chromosome 15"/>
</dbReference>
<dbReference type="GeneID" id="19011456"/>
<sequence length="380" mass="41336">MFFSVSHHLLSTTTDSFSFRPSKPRVRFDGRLHAAAARDKKTVTPLRYGFPGENQHHQQRRKERTTARAAGGGSAQTKKEKKDPARALRTLLNGPAIVQAPCAHDALSARLIERAGFSAAFMSGFCVSASHLALPDVGLISYAEMQDVGGRICDAVSPNFPIIGDADDGYGNAMSAKRTVEGYIKAGFAGILIEDQMAPKRCGHTGPRPVCDRETSVARVRAACDARDESLEDIVVFARSDARSSMGLDEALERVKAYVDAGADAVFIDALQSKEEMQRFCDACPDTPKMANMLEGGGMTPICQPRELHAMGFKIVAYPLSMLAVSVKAMETALQGIMFEGYPDEELLPTFEELKDAVGMNEYLEESRRYKLGSSSRTPA</sequence>
<dbReference type="eggNOG" id="KOG1260">
    <property type="taxonomic scope" value="Eukaryota"/>
</dbReference>
<dbReference type="AlphaFoldDB" id="K8F513"/>
<feature type="region of interest" description="Disordered" evidence="1">
    <location>
        <begin position="45"/>
        <end position="84"/>
    </location>
</feature>
<dbReference type="PANTHER" id="PTHR42905">
    <property type="entry name" value="PHOSPHOENOLPYRUVATE CARBOXYLASE"/>
    <property type="match status" value="1"/>
</dbReference>
<name>K8F513_9CHLO</name>
<dbReference type="STRING" id="41875.K8F513"/>
<accession>K8F513</accession>
<dbReference type="RefSeq" id="XP_007508804.1">
    <property type="nucleotide sequence ID" value="XM_007508742.1"/>
</dbReference>
<evidence type="ECO:0000313" key="3">
    <source>
        <dbReference type="Proteomes" id="UP000198341"/>
    </source>
</evidence>
<dbReference type="OrthoDB" id="1923844at2759"/>
<dbReference type="SUPFAM" id="SSF51621">
    <property type="entry name" value="Phosphoenolpyruvate/pyruvate domain"/>
    <property type="match status" value="1"/>
</dbReference>
<dbReference type="PANTHER" id="PTHR42905:SF2">
    <property type="entry name" value="PHOSPHOENOLPYRUVATE CARBOXYLASE FAMILY PROTEIN"/>
    <property type="match status" value="1"/>
</dbReference>
<evidence type="ECO:0000313" key="2">
    <source>
        <dbReference type="EMBL" id="CCO19890.1"/>
    </source>
</evidence>
<protein>
    <submittedName>
        <fullName evidence="2">Carboxyvinyl-carboxyphosphonate phosphorylmutase</fullName>
    </submittedName>
</protein>
<dbReference type="InterPro" id="IPR039556">
    <property type="entry name" value="ICL/PEPM"/>
</dbReference>
<dbReference type="GO" id="GO:0003824">
    <property type="term" value="F:catalytic activity"/>
    <property type="evidence" value="ECO:0007669"/>
    <property type="project" value="InterPro"/>
</dbReference>
<keyword evidence="3" id="KW-1185">Reference proteome</keyword>
<dbReference type="CDD" id="cd00377">
    <property type="entry name" value="ICL_PEPM"/>
    <property type="match status" value="1"/>
</dbReference>
<dbReference type="Gene3D" id="3.20.20.60">
    <property type="entry name" value="Phosphoenolpyruvate-binding domains"/>
    <property type="match status" value="1"/>
</dbReference>
<gene>
    <name evidence="2" type="ordered locus">Bathy15g01180</name>
</gene>
<dbReference type="EMBL" id="FO082264">
    <property type="protein sequence ID" value="CCO19890.1"/>
    <property type="molecule type" value="Genomic_DNA"/>
</dbReference>
<dbReference type="KEGG" id="bpg:Bathy15g01180"/>
<reference evidence="2 3" key="1">
    <citation type="submission" date="2011-10" db="EMBL/GenBank/DDBJ databases">
        <authorList>
            <person name="Genoscope - CEA"/>
        </authorList>
    </citation>
    <scope>NUCLEOTIDE SEQUENCE [LARGE SCALE GENOMIC DNA]</scope>
    <source>
        <strain evidence="2 3">RCC 1105</strain>
    </source>
</reference>